<dbReference type="EMBL" id="KE504123">
    <property type="protein sequence ID" value="EPT05631.1"/>
    <property type="molecule type" value="Genomic_DNA"/>
</dbReference>
<dbReference type="HOGENOM" id="CLU_721907_0_0_1"/>
<dbReference type="OrthoDB" id="333551at2759"/>
<evidence type="ECO:0000256" key="1">
    <source>
        <dbReference type="ARBA" id="ARBA00023054"/>
    </source>
</evidence>
<dbReference type="InterPro" id="IPR025066">
    <property type="entry name" value="CCDC174-like"/>
</dbReference>
<gene>
    <name evidence="3" type="ORF">FOMPIDRAFT_83285</name>
</gene>
<reference evidence="3 4" key="1">
    <citation type="journal article" date="2012" name="Science">
        <title>The Paleozoic origin of enzymatic lignin decomposition reconstructed from 31 fungal genomes.</title>
        <authorList>
            <person name="Floudas D."/>
            <person name="Binder M."/>
            <person name="Riley R."/>
            <person name="Barry K."/>
            <person name="Blanchette R.A."/>
            <person name="Henrissat B."/>
            <person name="Martinez A.T."/>
            <person name="Otillar R."/>
            <person name="Spatafora J.W."/>
            <person name="Yadav J.S."/>
            <person name="Aerts A."/>
            <person name="Benoit I."/>
            <person name="Boyd A."/>
            <person name="Carlson A."/>
            <person name="Copeland A."/>
            <person name="Coutinho P.M."/>
            <person name="de Vries R.P."/>
            <person name="Ferreira P."/>
            <person name="Findley K."/>
            <person name="Foster B."/>
            <person name="Gaskell J."/>
            <person name="Glotzer D."/>
            <person name="Gorecki P."/>
            <person name="Heitman J."/>
            <person name="Hesse C."/>
            <person name="Hori C."/>
            <person name="Igarashi K."/>
            <person name="Jurgens J.A."/>
            <person name="Kallen N."/>
            <person name="Kersten P."/>
            <person name="Kohler A."/>
            <person name="Kuees U."/>
            <person name="Kumar T.K.A."/>
            <person name="Kuo A."/>
            <person name="LaButti K."/>
            <person name="Larrondo L.F."/>
            <person name="Lindquist E."/>
            <person name="Ling A."/>
            <person name="Lombard V."/>
            <person name="Lucas S."/>
            <person name="Lundell T."/>
            <person name="Martin R."/>
            <person name="McLaughlin D.J."/>
            <person name="Morgenstern I."/>
            <person name="Morin E."/>
            <person name="Murat C."/>
            <person name="Nagy L.G."/>
            <person name="Nolan M."/>
            <person name="Ohm R.A."/>
            <person name="Patyshakuliyeva A."/>
            <person name="Rokas A."/>
            <person name="Ruiz-Duenas F.J."/>
            <person name="Sabat G."/>
            <person name="Salamov A."/>
            <person name="Samejima M."/>
            <person name="Schmutz J."/>
            <person name="Slot J.C."/>
            <person name="St John F."/>
            <person name="Stenlid J."/>
            <person name="Sun H."/>
            <person name="Sun S."/>
            <person name="Syed K."/>
            <person name="Tsang A."/>
            <person name="Wiebenga A."/>
            <person name="Young D."/>
            <person name="Pisabarro A."/>
            <person name="Eastwood D.C."/>
            <person name="Martin F."/>
            <person name="Cullen D."/>
            <person name="Grigoriev I.V."/>
            <person name="Hibbett D.S."/>
        </authorList>
    </citation>
    <scope>NUCLEOTIDE SEQUENCE</scope>
    <source>
        <strain evidence="4">FP-58527</strain>
    </source>
</reference>
<organism evidence="3 4">
    <name type="scientific">Fomitopsis schrenkii</name>
    <name type="common">Brown rot fungus</name>
    <dbReference type="NCBI Taxonomy" id="2126942"/>
    <lineage>
        <taxon>Eukaryota</taxon>
        <taxon>Fungi</taxon>
        <taxon>Dikarya</taxon>
        <taxon>Basidiomycota</taxon>
        <taxon>Agaricomycotina</taxon>
        <taxon>Agaricomycetes</taxon>
        <taxon>Polyporales</taxon>
        <taxon>Fomitopsis</taxon>
    </lineage>
</organism>
<feature type="compositionally biased region" description="Basic and acidic residues" evidence="2">
    <location>
        <begin position="158"/>
        <end position="172"/>
    </location>
</feature>
<dbReference type="Pfam" id="PF13300">
    <property type="entry name" value="DUF4078"/>
    <property type="match status" value="1"/>
</dbReference>
<dbReference type="Proteomes" id="UP000015241">
    <property type="component" value="Unassembled WGS sequence"/>
</dbReference>
<name>S8FWY4_FOMSC</name>
<dbReference type="PANTHER" id="PTHR15885:SF1">
    <property type="entry name" value="COILED-COIL DOMAIN-CONTAINING PROTEIN 174"/>
    <property type="match status" value="1"/>
</dbReference>
<feature type="region of interest" description="Disordered" evidence="2">
    <location>
        <begin position="123"/>
        <end position="192"/>
    </location>
</feature>
<protein>
    <submittedName>
        <fullName evidence="3">Uncharacterized protein</fullName>
    </submittedName>
</protein>
<dbReference type="GO" id="GO:0005634">
    <property type="term" value="C:nucleus"/>
    <property type="evidence" value="ECO:0007669"/>
    <property type="project" value="TreeGrafter"/>
</dbReference>
<evidence type="ECO:0000313" key="4">
    <source>
        <dbReference type="Proteomes" id="UP000015241"/>
    </source>
</evidence>
<dbReference type="STRING" id="743788.S8FWY4"/>
<accession>S8FWY4</accession>
<feature type="region of interest" description="Disordered" evidence="2">
    <location>
        <begin position="247"/>
        <end position="378"/>
    </location>
</feature>
<dbReference type="InParanoid" id="S8FWY4"/>
<feature type="compositionally biased region" description="Basic and acidic residues" evidence="2">
    <location>
        <begin position="300"/>
        <end position="318"/>
    </location>
</feature>
<proteinExistence type="predicted"/>
<sequence>MAPKNKAKAAGVSTSSFFDLKAELAKQEEEFAKNKAAGKGAALVGGVKRPDRKLPLWVRQNAGVNARAARDIELDEISRPTLESARAALERKAQVYEKLRKGKSGGLSEKQYESLLVDFDQKAMDHYESDSDDVDESLTVPKPTEDDEGDPIVEYEDEFGRVRTGRKSEIPRHLLQQNEEGPPEGEEDPYVLYNPVNHFPVYEPTEDRVAAIEAEYAEENSPLNVHYDAAREVRAKGAGFYQFSADEETRRRQMDELRAAREETERTRQEVGAADASPGEVEGMHDVAGSGKDGAVGRSRAMEKRKRELEERRKMLDAKRRKVVSAGGADQKTEGPVVAEAKPEKSQVGSDPFATLEAQQSTQSKNKGKAKATKSRPIDAADAFLAQLEQDMLKSAKK</sequence>
<dbReference type="eggNOG" id="ENOG502QWJ9">
    <property type="taxonomic scope" value="Eukaryota"/>
</dbReference>
<dbReference type="PANTHER" id="PTHR15885">
    <property type="entry name" value="COILED-COIL DOMAIN-CONTAINING PROTEIN 174"/>
    <property type="match status" value="1"/>
</dbReference>
<keyword evidence="4" id="KW-1185">Reference proteome</keyword>
<evidence type="ECO:0000313" key="3">
    <source>
        <dbReference type="EMBL" id="EPT05631.1"/>
    </source>
</evidence>
<evidence type="ECO:0000256" key="2">
    <source>
        <dbReference type="SAM" id="MobiDB-lite"/>
    </source>
</evidence>
<keyword evidence="1" id="KW-0175">Coiled coil</keyword>
<feature type="compositionally biased region" description="Acidic residues" evidence="2">
    <location>
        <begin position="145"/>
        <end position="157"/>
    </location>
</feature>
<dbReference type="AlphaFoldDB" id="S8FWY4"/>
<feature type="compositionally biased region" description="Basic and acidic residues" evidence="2">
    <location>
        <begin position="247"/>
        <end position="269"/>
    </location>
</feature>